<organism evidence="2 3">
    <name type="scientific">Orchesella cincta</name>
    <name type="common">Springtail</name>
    <name type="synonym">Podura cincta</name>
    <dbReference type="NCBI Taxonomy" id="48709"/>
    <lineage>
        <taxon>Eukaryota</taxon>
        <taxon>Metazoa</taxon>
        <taxon>Ecdysozoa</taxon>
        <taxon>Arthropoda</taxon>
        <taxon>Hexapoda</taxon>
        <taxon>Collembola</taxon>
        <taxon>Entomobryomorpha</taxon>
        <taxon>Entomobryoidea</taxon>
        <taxon>Orchesellidae</taxon>
        <taxon>Orchesellinae</taxon>
        <taxon>Orchesella</taxon>
    </lineage>
</organism>
<evidence type="ECO:0000313" key="3">
    <source>
        <dbReference type="Proteomes" id="UP000094527"/>
    </source>
</evidence>
<feature type="transmembrane region" description="Helical" evidence="1">
    <location>
        <begin position="87"/>
        <end position="107"/>
    </location>
</feature>
<dbReference type="Proteomes" id="UP000094527">
    <property type="component" value="Unassembled WGS sequence"/>
</dbReference>
<feature type="transmembrane region" description="Helical" evidence="1">
    <location>
        <begin position="41"/>
        <end position="66"/>
    </location>
</feature>
<keyword evidence="1" id="KW-1133">Transmembrane helix</keyword>
<accession>A0A1D2MQX2</accession>
<dbReference type="AlphaFoldDB" id="A0A1D2MQX2"/>
<evidence type="ECO:0000313" key="2">
    <source>
        <dbReference type="EMBL" id="ODM95477.1"/>
    </source>
</evidence>
<keyword evidence="1" id="KW-0812">Transmembrane</keyword>
<reference evidence="2 3" key="1">
    <citation type="journal article" date="2016" name="Genome Biol. Evol.">
        <title>Gene Family Evolution Reflects Adaptation to Soil Environmental Stressors in the Genome of the Collembolan Orchesella cincta.</title>
        <authorList>
            <person name="Faddeeva-Vakhrusheva A."/>
            <person name="Derks M.F."/>
            <person name="Anvar S.Y."/>
            <person name="Agamennone V."/>
            <person name="Suring W."/>
            <person name="Smit S."/>
            <person name="van Straalen N.M."/>
            <person name="Roelofs D."/>
        </authorList>
    </citation>
    <scope>NUCLEOTIDE SEQUENCE [LARGE SCALE GENOMIC DNA]</scope>
    <source>
        <tissue evidence="2">Mixed pool</tissue>
    </source>
</reference>
<keyword evidence="3" id="KW-1185">Reference proteome</keyword>
<dbReference type="EMBL" id="LJIJ01000666">
    <property type="protein sequence ID" value="ODM95477.1"/>
    <property type="molecule type" value="Genomic_DNA"/>
</dbReference>
<keyword evidence="1" id="KW-0472">Membrane</keyword>
<proteinExistence type="predicted"/>
<feature type="transmembrane region" description="Helical" evidence="1">
    <location>
        <begin position="151"/>
        <end position="170"/>
    </location>
</feature>
<sequence>MFFRKAYPLTASLGGSDMNMADHAEKSVEPSARSSEVAFQMIYYLTVSTVIFILALFAIVCTFCPGNDPIFFGSRGASFFHVDTPDAAMLYIASMYTLIGALSLLIWEFRVSRHKLEDSLAHRMFRLSILSSITLLACINASCYKNYFTLFAIRFVILLMLLTELIYHYLLTSHFYIIFDDSTGVQDENANVKMRQPNPYITVI</sequence>
<name>A0A1D2MQX2_ORCCI</name>
<comment type="caution">
    <text evidence="2">The sequence shown here is derived from an EMBL/GenBank/DDBJ whole genome shotgun (WGS) entry which is preliminary data.</text>
</comment>
<gene>
    <name evidence="2" type="ORF">Ocin01_11204</name>
</gene>
<evidence type="ECO:0000256" key="1">
    <source>
        <dbReference type="SAM" id="Phobius"/>
    </source>
</evidence>
<protein>
    <submittedName>
        <fullName evidence="2">Uncharacterized protein</fullName>
    </submittedName>
</protein>